<evidence type="ECO:0000313" key="3">
    <source>
        <dbReference type="Proteomes" id="UP000278149"/>
    </source>
</evidence>
<name>A0A3R9WXX6_9CREN</name>
<feature type="transmembrane region" description="Helical" evidence="1">
    <location>
        <begin position="72"/>
        <end position="93"/>
    </location>
</feature>
<keyword evidence="1" id="KW-0812">Transmembrane</keyword>
<gene>
    <name evidence="2" type="ORF">D9Q81_07220</name>
</gene>
<evidence type="ECO:0000256" key="1">
    <source>
        <dbReference type="SAM" id="Phobius"/>
    </source>
</evidence>
<protein>
    <recommendedName>
        <fullName evidence="4">ECF transporter S component</fullName>
    </recommendedName>
</protein>
<keyword evidence="1" id="KW-1133">Transmembrane helix</keyword>
<sequence length="255" mass="26981">MGTGERVSATGLCAALYAIGSFLTSYLVSPFGRGQFRPAVVLPAIFSILYGPGVGGLGAAIGTVIADSMKHGALYLPSLLSAAPGNFIGFYIFGKLTRDFNWRKFSIASQISLWVGCATVAYLYTIVISLLGMLPPSLTPEDLFILGTSLTLWFFITEYPFVILLVPPILRALKFRGELGGGPSWLSSLAIPGAVFLAISLIITFTPASSEIMRGLILKLNPSYASSTLQLIQLLFAGSGAAMTIAGFLLQVRGA</sequence>
<dbReference type="GO" id="GO:0016020">
    <property type="term" value="C:membrane"/>
    <property type="evidence" value="ECO:0007669"/>
    <property type="project" value="InterPro"/>
</dbReference>
<feature type="transmembrane region" description="Helical" evidence="1">
    <location>
        <begin position="228"/>
        <end position="250"/>
    </location>
</feature>
<evidence type="ECO:0008006" key="4">
    <source>
        <dbReference type="Google" id="ProtNLM"/>
    </source>
</evidence>
<accession>A0A3R9WXX6</accession>
<dbReference type="Pfam" id="PF07155">
    <property type="entry name" value="ECF-ribofla_trS"/>
    <property type="match status" value="1"/>
</dbReference>
<feature type="transmembrane region" description="Helical" evidence="1">
    <location>
        <begin position="40"/>
        <end position="66"/>
    </location>
</feature>
<evidence type="ECO:0000313" key="2">
    <source>
        <dbReference type="EMBL" id="RSN68063.1"/>
    </source>
</evidence>
<comment type="caution">
    <text evidence="2">The sequence shown here is derived from an EMBL/GenBank/DDBJ whole genome shotgun (WGS) entry which is preliminary data.</text>
</comment>
<feature type="transmembrane region" description="Helical" evidence="1">
    <location>
        <begin position="6"/>
        <end position="28"/>
    </location>
</feature>
<dbReference type="InterPro" id="IPR009825">
    <property type="entry name" value="ECF_substrate-spec-like"/>
</dbReference>
<dbReference type="RefSeq" id="WP_125742345.1">
    <property type="nucleotide sequence ID" value="NZ_RCOR01000037.1"/>
</dbReference>
<feature type="transmembrane region" description="Helical" evidence="1">
    <location>
        <begin position="113"/>
        <end position="132"/>
    </location>
</feature>
<feature type="transmembrane region" description="Helical" evidence="1">
    <location>
        <begin position="185"/>
        <end position="208"/>
    </location>
</feature>
<dbReference type="Proteomes" id="UP000278149">
    <property type="component" value="Unassembled WGS sequence"/>
</dbReference>
<reference evidence="2 3" key="1">
    <citation type="submission" date="2018-10" db="EMBL/GenBank/DDBJ databases">
        <title>Co-occurring genomic capacity for anaerobic methane metabolism and dissimilatory sulfite reduction discovered in the Korarchaeota.</title>
        <authorList>
            <person name="Mckay L.J."/>
            <person name="Dlakic M."/>
            <person name="Fields M.W."/>
            <person name="Delmont T.O."/>
            <person name="Eren A.M."/>
            <person name="Jay Z.J."/>
            <person name="Klingelsmith K.B."/>
            <person name="Rusch D.B."/>
            <person name="Inskeep W.P."/>
        </authorList>
    </citation>
    <scope>NUCLEOTIDE SEQUENCE [LARGE SCALE GENOMIC DNA]</scope>
    <source>
        <strain evidence="2 3">WS</strain>
    </source>
</reference>
<keyword evidence="1" id="KW-0472">Membrane</keyword>
<dbReference type="Gene3D" id="1.10.1760.20">
    <property type="match status" value="1"/>
</dbReference>
<dbReference type="AlphaFoldDB" id="A0A3R9WXX6"/>
<proteinExistence type="predicted"/>
<feature type="transmembrane region" description="Helical" evidence="1">
    <location>
        <begin position="152"/>
        <end position="173"/>
    </location>
</feature>
<organism evidence="2 3">
    <name type="scientific">Candidatus Korarchaeum cryptofilum</name>
    <dbReference type="NCBI Taxonomy" id="498846"/>
    <lineage>
        <taxon>Archaea</taxon>
        <taxon>Thermoproteota</taxon>
        <taxon>Candidatus Korarchaeia</taxon>
        <taxon>Candidatus Korarchaeales</taxon>
        <taxon>Candidatus Korarchaeaceae</taxon>
        <taxon>Candidatus Korarchaeum</taxon>
    </lineage>
</organism>
<dbReference type="EMBL" id="RCOR01000037">
    <property type="protein sequence ID" value="RSN68063.1"/>
    <property type="molecule type" value="Genomic_DNA"/>
</dbReference>